<feature type="compositionally biased region" description="Polar residues" evidence="10">
    <location>
        <begin position="72"/>
        <end position="82"/>
    </location>
</feature>
<dbReference type="InterPro" id="IPR019787">
    <property type="entry name" value="Znf_PHD-finger"/>
</dbReference>
<keyword evidence="5" id="KW-0862">Zinc</keyword>
<feature type="region of interest" description="Disordered" evidence="10">
    <location>
        <begin position="421"/>
        <end position="442"/>
    </location>
</feature>
<evidence type="ECO:0000256" key="6">
    <source>
        <dbReference type="ARBA" id="ARBA00023015"/>
    </source>
</evidence>
<dbReference type="Pfam" id="PF13771">
    <property type="entry name" value="zf-HC5HC2H"/>
    <property type="match status" value="1"/>
</dbReference>
<dbReference type="PANTHER" id="PTHR45888">
    <property type="entry name" value="HL01030P-RELATED"/>
    <property type="match status" value="1"/>
</dbReference>
<evidence type="ECO:0000313" key="13">
    <source>
        <dbReference type="Ensembl" id="ENSOMEP00000002823.1"/>
    </source>
</evidence>
<accession>A0A3B3BCR5</accession>
<evidence type="ECO:0000313" key="14">
    <source>
        <dbReference type="Proteomes" id="UP000261560"/>
    </source>
</evidence>
<dbReference type="SMART" id="SM00249">
    <property type="entry name" value="PHD"/>
    <property type="match status" value="4"/>
</dbReference>
<dbReference type="GO" id="GO:0003713">
    <property type="term" value="F:transcription coactivator activity"/>
    <property type="evidence" value="ECO:0007669"/>
    <property type="project" value="TreeGrafter"/>
</dbReference>
<sequence>VSFVYIIKHPVPPVFFCFSERLCAFCYCGGHSLLGQGDLKVFNTTFQDEKFLHCRGEGGSTNHDGDGDKTTRPQTADDTASGQKEKNGSESCKAEPDPASRFWDELSYVGLPKDLEVQSLFESGQCWAHESCALWSDGVCKGEGQSLLNVDRAIDSGSTKHCAYCKRLGASIKCCAEGCAQLYHYPCAGAAGTFQDIRSLSLLCPDHIEVAIHKYDVNCVLCDSPGDLLDQLFCTSCGLHYHGMCLDMAVTPLRRAGWQCPECKVCQTCKNHGDDTKMLVCDMCDKGYHTFCLQPAMESLPTNGWRCKNCRVCIQCGTRTSGHWHHNSLLCENCFQNQDPALCCSMCSCILDPEHHKDLLFCQTCKRWLHLECERQNSGQAEINPREDYVCFNCRSPAAEQALQTEDMDLGPELRLQPASMHTDSETGLQLAEKHTDPETESKPAVGILLLSEESPVSSSNQSQEPLPVHQAVEAKEAQDVSFQIKPAHTEACPSEGMVNPSTKDFKAIISPTKEQSTTQVTYVDQTMEVALPQPSSVDLTGASFLETAPTELKKRTEIPFHITLLETVKPSSSRTSADMDTTLEIKPNLSFNSSSLEEKPIKSSVERLVEMVSSSHSSALTRMAPLKEAPQAQILPLLGDGSSGIPTTTLVPFTPKIGMGKPAITKRKFSPGRPRVKQVKSLFYLISCPCGS</sequence>
<feature type="compositionally biased region" description="Basic and acidic residues" evidence="10">
    <location>
        <begin position="83"/>
        <end position="98"/>
    </location>
</feature>
<dbReference type="GO" id="GO:0045944">
    <property type="term" value="P:positive regulation of transcription by RNA polymerase II"/>
    <property type="evidence" value="ECO:0007669"/>
    <property type="project" value="TreeGrafter"/>
</dbReference>
<dbReference type="FunFam" id="3.30.40.10:FF:000095">
    <property type="entry name" value="Histone-lysine N-methyltransferase 2C"/>
    <property type="match status" value="1"/>
</dbReference>
<evidence type="ECO:0000259" key="11">
    <source>
        <dbReference type="PROSITE" id="PS50016"/>
    </source>
</evidence>
<evidence type="ECO:0000259" key="12">
    <source>
        <dbReference type="PROSITE" id="PS51805"/>
    </source>
</evidence>
<dbReference type="PANTHER" id="PTHR45888:SF1">
    <property type="entry name" value="HISTONE-LYSINE N-METHYLTRANSFERASE 2C"/>
    <property type="match status" value="1"/>
</dbReference>
<evidence type="ECO:0000256" key="3">
    <source>
        <dbReference type="ARBA" id="ARBA00022737"/>
    </source>
</evidence>
<dbReference type="InterPro" id="IPR037877">
    <property type="entry name" value="PHD3_KMT2C"/>
</dbReference>
<dbReference type="InterPro" id="IPR011011">
    <property type="entry name" value="Znf_FYVE_PHD"/>
</dbReference>
<keyword evidence="8" id="KW-0539">Nucleus</keyword>
<dbReference type="GeneTree" id="ENSGT00940000166821"/>
<reference evidence="13" key="1">
    <citation type="submission" date="2025-08" db="UniProtKB">
        <authorList>
            <consortium name="Ensembl"/>
        </authorList>
    </citation>
    <scope>IDENTIFICATION</scope>
</reference>
<reference evidence="13" key="2">
    <citation type="submission" date="2025-09" db="UniProtKB">
        <authorList>
            <consortium name="Ensembl"/>
        </authorList>
    </citation>
    <scope>IDENTIFICATION</scope>
</reference>
<comment type="subcellular location">
    <subcellularLocation>
        <location evidence="1">Nucleus</location>
    </subcellularLocation>
</comment>
<evidence type="ECO:0008006" key="15">
    <source>
        <dbReference type="Google" id="ProtNLM"/>
    </source>
</evidence>
<keyword evidence="14" id="KW-1185">Reference proteome</keyword>
<keyword evidence="3" id="KW-0677">Repeat</keyword>
<dbReference type="InterPro" id="IPR001965">
    <property type="entry name" value="Znf_PHD"/>
</dbReference>
<dbReference type="InterPro" id="IPR034732">
    <property type="entry name" value="EPHD"/>
</dbReference>
<protein>
    <recommendedName>
        <fullName evidence="15">Lysine (K)-specific methyltransferase 2Cb</fullName>
    </recommendedName>
</protein>
<keyword evidence="2" id="KW-0479">Metal-binding</keyword>
<dbReference type="STRING" id="30732.ENSOMEP00000002823"/>
<name>A0A3B3BCR5_ORYME</name>
<dbReference type="PROSITE" id="PS50016">
    <property type="entry name" value="ZF_PHD_2"/>
    <property type="match status" value="2"/>
</dbReference>
<dbReference type="SUPFAM" id="SSF57903">
    <property type="entry name" value="FYVE/PHD zinc finger"/>
    <property type="match status" value="3"/>
</dbReference>
<evidence type="ECO:0000256" key="4">
    <source>
        <dbReference type="ARBA" id="ARBA00022771"/>
    </source>
</evidence>
<evidence type="ECO:0000256" key="7">
    <source>
        <dbReference type="ARBA" id="ARBA00023163"/>
    </source>
</evidence>
<proteinExistence type="predicted"/>
<feature type="domain" description="PHD-type" evidence="11">
    <location>
        <begin position="328"/>
        <end position="397"/>
    </location>
</feature>
<dbReference type="FunFam" id="3.30.40.10:FF:000080">
    <property type="entry name" value="Histone-lysine N-methyltransferase 2C"/>
    <property type="match status" value="1"/>
</dbReference>
<dbReference type="InterPro" id="IPR013083">
    <property type="entry name" value="Znf_RING/FYVE/PHD"/>
</dbReference>
<dbReference type="GO" id="GO:0042800">
    <property type="term" value="F:histone H3K4 methyltransferase activity"/>
    <property type="evidence" value="ECO:0007669"/>
    <property type="project" value="InterPro"/>
</dbReference>
<evidence type="ECO:0000256" key="5">
    <source>
        <dbReference type="ARBA" id="ARBA00022833"/>
    </source>
</evidence>
<evidence type="ECO:0000256" key="10">
    <source>
        <dbReference type="SAM" id="MobiDB-lite"/>
    </source>
</evidence>
<feature type="domain" description="PHD-type" evidence="11">
    <location>
        <begin position="263"/>
        <end position="313"/>
    </location>
</feature>
<evidence type="ECO:0000256" key="2">
    <source>
        <dbReference type="ARBA" id="ARBA00022723"/>
    </source>
</evidence>
<feature type="domain" description="PHD-type" evidence="12">
    <location>
        <begin position="105"/>
        <end position="208"/>
    </location>
</feature>
<dbReference type="Ensembl" id="ENSOMET00000011855.1">
    <property type="protein sequence ID" value="ENSOMEP00000002823.1"/>
    <property type="gene ID" value="ENSOMEG00000003770.1"/>
</dbReference>
<dbReference type="PaxDb" id="30732-ENSOMEP00000002823"/>
<organism evidence="13 14">
    <name type="scientific">Oryzias melastigma</name>
    <name type="common">Marine medaka</name>
    <dbReference type="NCBI Taxonomy" id="30732"/>
    <lineage>
        <taxon>Eukaryota</taxon>
        <taxon>Metazoa</taxon>
        <taxon>Chordata</taxon>
        <taxon>Craniata</taxon>
        <taxon>Vertebrata</taxon>
        <taxon>Euteleostomi</taxon>
        <taxon>Actinopterygii</taxon>
        <taxon>Neopterygii</taxon>
        <taxon>Teleostei</taxon>
        <taxon>Neoteleostei</taxon>
        <taxon>Acanthomorphata</taxon>
        <taxon>Ovalentaria</taxon>
        <taxon>Atherinomorphae</taxon>
        <taxon>Beloniformes</taxon>
        <taxon>Adrianichthyidae</taxon>
        <taxon>Oryziinae</taxon>
        <taxon>Oryzias</taxon>
    </lineage>
</organism>
<feature type="compositionally biased region" description="Basic and acidic residues" evidence="10">
    <location>
        <begin position="432"/>
        <end position="442"/>
    </location>
</feature>
<dbReference type="OMA" id="LHYHGIC"/>
<evidence type="ECO:0000256" key="1">
    <source>
        <dbReference type="ARBA" id="ARBA00004123"/>
    </source>
</evidence>
<dbReference type="CDD" id="cd15509">
    <property type="entry name" value="PHD1_KMT2C_like"/>
    <property type="match status" value="1"/>
</dbReference>
<dbReference type="GO" id="GO:0044666">
    <property type="term" value="C:MLL3/4 complex"/>
    <property type="evidence" value="ECO:0007669"/>
    <property type="project" value="InterPro"/>
</dbReference>
<dbReference type="CDD" id="cd15594">
    <property type="entry name" value="PHD2_KMT2C"/>
    <property type="match status" value="1"/>
</dbReference>
<dbReference type="Gene3D" id="3.30.40.10">
    <property type="entry name" value="Zinc/RING finger domain, C3HC4 (zinc finger)"/>
    <property type="match status" value="2"/>
</dbReference>
<dbReference type="AlphaFoldDB" id="A0A3B3BCR5"/>
<keyword evidence="4 9" id="KW-0863">Zinc-finger</keyword>
<dbReference type="GO" id="GO:0008270">
    <property type="term" value="F:zinc ion binding"/>
    <property type="evidence" value="ECO:0007669"/>
    <property type="project" value="UniProtKB-KW"/>
</dbReference>
<evidence type="ECO:0000256" key="8">
    <source>
        <dbReference type="ARBA" id="ARBA00023242"/>
    </source>
</evidence>
<dbReference type="InterPro" id="IPR047004">
    <property type="entry name" value="KMT2C_PHD2"/>
</dbReference>
<dbReference type="PROSITE" id="PS51805">
    <property type="entry name" value="EPHD"/>
    <property type="match status" value="1"/>
</dbReference>
<evidence type="ECO:0000256" key="9">
    <source>
        <dbReference type="PROSITE-ProRule" id="PRU00146"/>
    </source>
</evidence>
<dbReference type="Proteomes" id="UP000261560">
    <property type="component" value="Unplaced"/>
</dbReference>
<dbReference type="Pfam" id="PF00628">
    <property type="entry name" value="PHD"/>
    <property type="match status" value="2"/>
</dbReference>
<keyword evidence="6" id="KW-0805">Transcription regulation</keyword>
<feature type="region of interest" description="Disordered" evidence="10">
    <location>
        <begin position="57"/>
        <end position="98"/>
    </location>
</feature>
<keyword evidence="7" id="KW-0804">Transcription</keyword>
<dbReference type="CDD" id="cd15511">
    <property type="entry name" value="PHD3_KMT2C"/>
    <property type="match status" value="1"/>
</dbReference>